<feature type="region of interest" description="Disordered" evidence="6">
    <location>
        <begin position="70"/>
        <end position="103"/>
    </location>
</feature>
<evidence type="ECO:0000256" key="3">
    <source>
        <dbReference type="ARBA" id="ARBA00023125"/>
    </source>
</evidence>
<comment type="subcellular location">
    <subcellularLocation>
        <location evidence="1">Nucleus</location>
    </subcellularLocation>
</comment>
<feature type="compositionally biased region" description="Basic residues" evidence="6">
    <location>
        <begin position="71"/>
        <end position="82"/>
    </location>
</feature>
<gene>
    <name evidence="7" type="ORF">V6N11_080150</name>
</gene>
<dbReference type="Pfam" id="PF03754">
    <property type="entry name" value="At2g31720-like"/>
    <property type="match status" value="1"/>
</dbReference>
<reference evidence="7 8" key="1">
    <citation type="journal article" date="2024" name="G3 (Bethesda)">
        <title>Genome assembly of Hibiscus sabdariffa L. provides insights into metabolisms of medicinal natural products.</title>
        <authorList>
            <person name="Kim T."/>
        </authorList>
    </citation>
    <scope>NUCLEOTIDE SEQUENCE [LARGE SCALE GENOMIC DNA]</scope>
    <source>
        <strain evidence="7">TK-2024</strain>
        <tissue evidence="7">Old leaves</tissue>
    </source>
</reference>
<organism evidence="7 8">
    <name type="scientific">Hibiscus sabdariffa</name>
    <name type="common">roselle</name>
    <dbReference type="NCBI Taxonomy" id="183260"/>
    <lineage>
        <taxon>Eukaryota</taxon>
        <taxon>Viridiplantae</taxon>
        <taxon>Streptophyta</taxon>
        <taxon>Embryophyta</taxon>
        <taxon>Tracheophyta</taxon>
        <taxon>Spermatophyta</taxon>
        <taxon>Magnoliopsida</taxon>
        <taxon>eudicotyledons</taxon>
        <taxon>Gunneridae</taxon>
        <taxon>Pentapetalae</taxon>
        <taxon>rosids</taxon>
        <taxon>malvids</taxon>
        <taxon>Malvales</taxon>
        <taxon>Malvaceae</taxon>
        <taxon>Malvoideae</taxon>
        <taxon>Hibiscus</taxon>
    </lineage>
</organism>
<keyword evidence="4" id="KW-0804">Transcription</keyword>
<keyword evidence="8" id="KW-1185">Reference proteome</keyword>
<dbReference type="Proteomes" id="UP001396334">
    <property type="component" value="Unassembled WGS sequence"/>
</dbReference>
<evidence type="ECO:0000256" key="1">
    <source>
        <dbReference type="ARBA" id="ARBA00004123"/>
    </source>
</evidence>
<dbReference type="EMBL" id="JBBPBN010000721">
    <property type="protein sequence ID" value="KAK8482929.1"/>
    <property type="molecule type" value="Genomic_DNA"/>
</dbReference>
<sequence length="254" mass="28546">MTAELSADDFDHIQVDPSCGRFGCLLLVAGFELERWPKTHDSLSGHGDFKASRCNARSLCNQENVGFNFKSNKKPGVKPKRKSKEEDDDGEWEAALKPKPKRSKKLQPLALALRPMPTPDLPHNFERHILGNMGGSDLVLVIQKALFFSDVNPRFSVPFSQVKTHGFLTGTEAQSLAGKNPMEVRLLEPCMEETTLTFNMWEMSKTKLYVMTKAWNSVVQRNNLAEGDTVQLWCFRVNTELCFALVKVGVDAEN</sequence>
<accession>A0ABR1ZQG5</accession>
<keyword evidence="2" id="KW-0805">Transcription regulation</keyword>
<proteinExistence type="predicted"/>
<keyword evidence="5" id="KW-0539">Nucleus</keyword>
<dbReference type="InterPro" id="IPR005508">
    <property type="entry name" value="At2g31720-like"/>
</dbReference>
<dbReference type="PANTHER" id="PTHR31541">
    <property type="entry name" value="B3 DOMAIN PLANT PROTEIN-RELATED"/>
    <property type="match status" value="1"/>
</dbReference>
<protein>
    <recommendedName>
        <fullName evidence="9">B3 domain-containing protein</fullName>
    </recommendedName>
</protein>
<evidence type="ECO:0000256" key="6">
    <source>
        <dbReference type="SAM" id="MobiDB-lite"/>
    </source>
</evidence>
<evidence type="ECO:0000256" key="2">
    <source>
        <dbReference type="ARBA" id="ARBA00023015"/>
    </source>
</evidence>
<evidence type="ECO:0000256" key="5">
    <source>
        <dbReference type="ARBA" id="ARBA00023242"/>
    </source>
</evidence>
<dbReference type="InterPro" id="IPR015300">
    <property type="entry name" value="DNA-bd_pseudobarrel_sf"/>
</dbReference>
<dbReference type="PANTHER" id="PTHR31541:SF25">
    <property type="entry name" value="GAMMA-GLIADIN B"/>
    <property type="match status" value="1"/>
</dbReference>
<evidence type="ECO:0008006" key="9">
    <source>
        <dbReference type="Google" id="ProtNLM"/>
    </source>
</evidence>
<name>A0ABR1ZQG5_9ROSI</name>
<evidence type="ECO:0000313" key="7">
    <source>
        <dbReference type="EMBL" id="KAK8482929.1"/>
    </source>
</evidence>
<evidence type="ECO:0000313" key="8">
    <source>
        <dbReference type="Proteomes" id="UP001396334"/>
    </source>
</evidence>
<comment type="caution">
    <text evidence="7">The sequence shown here is derived from an EMBL/GenBank/DDBJ whole genome shotgun (WGS) entry which is preliminary data.</text>
</comment>
<dbReference type="SUPFAM" id="SSF101936">
    <property type="entry name" value="DNA-binding pseudobarrel domain"/>
    <property type="match status" value="1"/>
</dbReference>
<keyword evidence="3" id="KW-0238">DNA-binding</keyword>
<dbReference type="Gene3D" id="2.40.330.10">
    <property type="entry name" value="DNA-binding pseudobarrel domain"/>
    <property type="match status" value="1"/>
</dbReference>
<evidence type="ECO:0000256" key="4">
    <source>
        <dbReference type="ARBA" id="ARBA00023163"/>
    </source>
</evidence>